<comment type="caution">
    <text evidence="1">The sequence shown here is derived from an EMBL/GenBank/DDBJ whole genome shotgun (WGS) entry which is preliminary data.</text>
</comment>
<reference evidence="1 2" key="2">
    <citation type="journal article" date="2022" name="Mol. Biol. Evol.">
        <title>Comparative Genomics Reveals Insights into the Divergent Evolution of Astigmatic Mites and Household Pest Adaptations.</title>
        <authorList>
            <person name="Xiong Q."/>
            <person name="Wan A.T."/>
            <person name="Liu X."/>
            <person name="Fung C.S."/>
            <person name="Xiao X."/>
            <person name="Malainual N."/>
            <person name="Hou J."/>
            <person name="Wang L."/>
            <person name="Wang M."/>
            <person name="Yang K.Y."/>
            <person name="Cui Y."/>
            <person name="Leung E.L."/>
            <person name="Nong W."/>
            <person name="Shin S.K."/>
            <person name="Au S.W."/>
            <person name="Jeong K.Y."/>
            <person name="Chew F.T."/>
            <person name="Hui J.H."/>
            <person name="Leung T.F."/>
            <person name="Tungtrongchitr A."/>
            <person name="Zhong N."/>
            <person name="Liu Z."/>
            <person name="Tsui S.K."/>
        </authorList>
    </citation>
    <scope>NUCLEOTIDE SEQUENCE [LARGE SCALE GENOMIC DNA]</scope>
    <source>
        <strain evidence="1">Derp</strain>
    </source>
</reference>
<proteinExistence type="predicted"/>
<sequence>MFQTSIQVDCIYFSDEFSYNNIMLSIKSILSVTFSSQKNAYWCVLMNNDDLVVVVDRTIHMNLLMLPLKMN</sequence>
<reference evidence="1 2" key="1">
    <citation type="journal article" date="2018" name="J. Allergy Clin. Immunol.">
        <title>High-quality assembly of Dermatophagoides pteronyssinus genome and transcriptome reveals a wide range of novel allergens.</title>
        <authorList>
            <person name="Liu X.Y."/>
            <person name="Yang K.Y."/>
            <person name="Wang M.Q."/>
            <person name="Kwok J.S."/>
            <person name="Zeng X."/>
            <person name="Yang Z."/>
            <person name="Xiao X.J."/>
            <person name="Lau C.P."/>
            <person name="Li Y."/>
            <person name="Huang Z.M."/>
            <person name="Ba J.G."/>
            <person name="Yim A.K."/>
            <person name="Ouyang C.Y."/>
            <person name="Ngai S.M."/>
            <person name="Chan T.F."/>
            <person name="Leung E.L."/>
            <person name="Liu L."/>
            <person name="Liu Z.G."/>
            <person name="Tsui S.K."/>
        </authorList>
    </citation>
    <scope>NUCLEOTIDE SEQUENCE [LARGE SCALE GENOMIC DNA]</scope>
    <source>
        <strain evidence="1">Derp</strain>
    </source>
</reference>
<dbReference type="EMBL" id="NJHN03000012">
    <property type="protein sequence ID" value="KAH9426053.1"/>
    <property type="molecule type" value="Genomic_DNA"/>
</dbReference>
<dbReference type="Proteomes" id="UP000887458">
    <property type="component" value="Unassembled WGS sequence"/>
</dbReference>
<protein>
    <submittedName>
        <fullName evidence="1">Uncharacterized protein</fullName>
    </submittedName>
</protein>
<organism evidence="1 2">
    <name type="scientific">Dermatophagoides pteronyssinus</name>
    <name type="common">European house dust mite</name>
    <dbReference type="NCBI Taxonomy" id="6956"/>
    <lineage>
        <taxon>Eukaryota</taxon>
        <taxon>Metazoa</taxon>
        <taxon>Ecdysozoa</taxon>
        <taxon>Arthropoda</taxon>
        <taxon>Chelicerata</taxon>
        <taxon>Arachnida</taxon>
        <taxon>Acari</taxon>
        <taxon>Acariformes</taxon>
        <taxon>Sarcoptiformes</taxon>
        <taxon>Astigmata</taxon>
        <taxon>Psoroptidia</taxon>
        <taxon>Analgoidea</taxon>
        <taxon>Pyroglyphidae</taxon>
        <taxon>Dermatophagoidinae</taxon>
        <taxon>Dermatophagoides</taxon>
    </lineage>
</organism>
<accession>A0ABQ8JTV0</accession>
<name>A0ABQ8JTV0_DERPT</name>
<evidence type="ECO:0000313" key="1">
    <source>
        <dbReference type="EMBL" id="KAH9426053.1"/>
    </source>
</evidence>
<gene>
    <name evidence="1" type="ORF">DERP_006993</name>
</gene>
<evidence type="ECO:0000313" key="2">
    <source>
        <dbReference type="Proteomes" id="UP000887458"/>
    </source>
</evidence>
<keyword evidence="2" id="KW-1185">Reference proteome</keyword>